<dbReference type="EMBL" id="PXYK01000013">
    <property type="protein sequence ID" value="PSJ58712.1"/>
    <property type="molecule type" value="Genomic_DNA"/>
</dbReference>
<proteinExistence type="predicted"/>
<dbReference type="InterPro" id="IPR013217">
    <property type="entry name" value="Methyltransf_12"/>
</dbReference>
<dbReference type="AlphaFoldDB" id="A0A2P7S895"/>
<accession>A0A2P7S895</accession>
<dbReference type="SUPFAM" id="SSF53335">
    <property type="entry name" value="S-adenosyl-L-methionine-dependent methyltransferases"/>
    <property type="match status" value="1"/>
</dbReference>
<dbReference type="Pfam" id="PF10119">
    <property type="entry name" value="MethyTransf_Reg"/>
    <property type="match status" value="1"/>
</dbReference>
<dbReference type="InterPro" id="IPR029063">
    <property type="entry name" value="SAM-dependent_MTases_sf"/>
</dbReference>
<keyword evidence="4" id="KW-1185">Reference proteome</keyword>
<evidence type="ECO:0000259" key="2">
    <source>
        <dbReference type="Pfam" id="PF10119"/>
    </source>
</evidence>
<feature type="domain" description="Methyltransferase regulatory" evidence="2">
    <location>
        <begin position="227"/>
        <end position="310"/>
    </location>
</feature>
<reference evidence="3 4" key="1">
    <citation type="submission" date="2018-03" db="EMBL/GenBank/DDBJ databases">
        <title>The draft genome of Mesorhizobium sp. 6GN-30.</title>
        <authorList>
            <person name="Liu L."/>
            <person name="Li L."/>
            <person name="Wang T."/>
            <person name="Zhang X."/>
            <person name="Liang L."/>
        </authorList>
    </citation>
    <scope>NUCLEOTIDE SEQUENCE [LARGE SCALE GENOMIC DNA]</scope>
    <source>
        <strain evidence="3 4">6GN30</strain>
    </source>
</reference>
<dbReference type="CDD" id="cd02440">
    <property type="entry name" value="AdoMet_MTases"/>
    <property type="match status" value="1"/>
</dbReference>
<evidence type="ECO:0000259" key="1">
    <source>
        <dbReference type="Pfam" id="PF08242"/>
    </source>
</evidence>
<evidence type="ECO:0000313" key="3">
    <source>
        <dbReference type="EMBL" id="PSJ58712.1"/>
    </source>
</evidence>
<dbReference type="OrthoDB" id="5298787at2"/>
<feature type="domain" description="Methyltransferase type 12" evidence="1">
    <location>
        <begin position="58"/>
        <end position="156"/>
    </location>
</feature>
<evidence type="ECO:0008006" key="5">
    <source>
        <dbReference type="Google" id="ProtNLM"/>
    </source>
</evidence>
<sequence length="518" mass="56937">MPRGGIGVTTSSWTSGYISEVAYTAGFYRELTPAILDLAALAKSVTAQPATGPFAMCELGCGRGVSTNVLAAANPHGVFHATDFNPTHIAEARALAAAGGMKNVQFSDSSFAEFLEDPSLPQFDIIALHGILSWISAANRATIVAFIARHLKPGGLAYVSYNCMPGWGAAAPLRRLIAEFASLRSGSPLNRFEKSIEAISRLKEANARYFQASPAVGERLEKMKSQNKNYLVHEFLNQDWNPFYHKDVAAEMAEAKLTFLGSAHLLDHVDALNLTEAQRTFLNEIEDPELRETTRDYMVNQQFRRDIFVKGAVPLGFFTARERWQEMRFALSIGRPDMPAKVNGSLGEAAMQPEVYGPFLDALASGPKTLHSMQAIPAIAELGWARTIQALLVLVGSGHVHPCLDEKGDARRRESTRRFNRAVMEQARHSHDIQALASPVTGGGVNVDRFEQLFLLARQNKQPDPPALVWQTLSTLGQRLIRDGQAIATPEENLAELRTRYETFADKRLPVLEQLGIA</sequence>
<dbReference type="Proteomes" id="UP000241229">
    <property type="component" value="Unassembled WGS sequence"/>
</dbReference>
<dbReference type="Gene3D" id="3.40.50.150">
    <property type="entry name" value="Vaccinia Virus protein VP39"/>
    <property type="match status" value="1"/>
</dbReference>
<protein>
    <recommendedName>
        <fullName evidence="5">Methyltransferase domain-containing protein</fullName>
    </recommendedName>
</protein>
<organism evidence="3 4">
    <name type="scientific">Kumtagia ephedrae</name>
    <dbReference type="NCBI Taxonomy" id="2116701"/>
    <lineage>
        <taxon>Bacteria</taxon>
        <taxon>Pseudomonadati</taxon>
        <taxon>Pseudomonadota</taxon>
        <taxon>Alphaproteobacteria</taxon>
        <taxon>Hyphomicrobiales</taxon>
        <taxon>Phyllobacteriaceae</taxon>
        <taxon>Kumtagia</taxon>
    </lineage>
</organism>
<dbReference type="Pfam" id="PF08242">
    <property type="entry name" value="Methyltransf_12"/>
    <property type="match status" value="1"/>
</dbReference>
<dbReference type="InterPro" id="IPR018773">
    <property type="entry name" value="MeTrfase_reg_dom_prd"/>
</dbReference>
<evidence type="ECO:0000313" key="4">
    <source>
        <dbReference type="Proteomes" id="UP000241229"/>
    </source>
</evidence>
<name>A0A2P7S895_9HYPH</name>
<comment type="caution">
    <text evidence="3">The sequence shown here is derived from an EMBL/GenBank/DDBJ whole genome shotgun (WGS) entry which is preliminary data.</text>
</comment>
<gene>
    <name evidence="3" type="ORF">C7I84_14610</name>
</gene>